<evidence type="ECO:0000256" key="1">
    <source>
        <dbReference type="ARBA" id="ARBA00004786"/>
    </source>
</evidence>
<dbReference type="GO" id="GO:0009898">
    <property type="term" value="C:cytoplasmic side of plasma membrane"/>
    <property type="evidence" value="ECO:0007669"/>
    <property type="project" value="TreeGrafter"/>
</dbReference>
<dbReference type="Pfam" id="PF00171">
    <property type="entry name" value="Aldedh"/>
    <property type="match status" value="1"/>
</dbReference>
<evidence type="ECO:0000256" key="9">
    <source>
        <dbReference type="PROSITE-ProRule" id="PRU10007"/>
    </source>
</evidence>
<evidence type="ECO:0000256" key="6">
    <source>
        <dbReference type="ARBA" id="ARBA00023062"/>
    </source>
</evidence>
<dbReference type="AlphaFoldDB" id="A0A1M5YUG0"/>
<dbReference type="InterPro" id="IPR005931">
    <property type="entry name" value="P5CDH/ALDH4A1"/>
</dbReference>
<protein>
    <recommendedName>
        <fullName evidence="7">L-glutamate gamma-semialdehyde dehydrogenase</fullName>
        <ecNumber evidence="3">1.2.1.88</ecNumber>
    </recommendedName>
    <alternativeName>
        <fullName evidence="7">L-glutamate gamma-semialdehyde dehydrogenase</fullName>
    </alternativeName>
</protein>
<dbReference type="CDD" id="cd07123">
    <property type="entry name" value="ALDH_F4-17_P5CDH"/>
    <property type="match status" value="1"/>
</dbReference>
<dbReference type="PROSITE" id="PS00687">
    <property type="entry name" value="ALDEHYDE_DEHYDR_GLU"/>
    <property type="match status" value="1"/>
</dbReference>
<dbReference type="InterPro" id="IPR016161">
    <property type="entry name" value="Ald_DH/histidinol_DH"/>
</dbReference>
<dbReference type="InterPro" id="IPR016160">
    <property type="entry name" value="Ald_DH_CS_CYS"/>
</dbReference>
<dbReference type="SUPFAM" id="SSF53720">
    <property type="entry name" value="ALDH-like"/>
    <property type="match status" value="1"/>
</dbReference>
<evidence type="ECO:0000313" key="12">
    <source>
        <dbReference type="EMBL" id="SHI15615.1"/>
    </source>
</evidence>
<dbReference type="EMBL" id="FQXS01000064">
    <property type="protein sequence ID" value="SHI15615.1"/>
    <property type="molecule type" value="Genomic_DNA"/>
</dbReference>
<dbReference type="GO" id="GO:0010133">
    <property type="term" value="P:L-proline catabolic process to L-glutamate"/>
    <property type="evidence" value="ECO:0007669"/>
    <property type="project" value="UniProtKB-UniPathway"/>
</dbReference>
<feature type="active site" evidence="9">
    <location>
        <position position="296"/>
    </location>
</feature>
<accession>A0A1M5YUG0</accession>
<dbReference type="InterPro" id="IPR015590">
    <property type="entry name" value="Aldehyde_DH_dom"/>
</dbReference>
<evidence type="ECO:0000256" key="3">
    <source>
        <dbReference type="ARBA" id="ARBA00012884"/>
    </source>
</evidence>
<dbReference type="OrthoDB" id="9762913at2"/>
<comment type="similarity">
    <text evidence="2 10">Belongs to the aldehyde dehydrogenase family.</text>
</comment>
<dbReference type="NCBIfam" id="TIGR01236">
    <property type="entry name" value="D1pyr5carbox1"/>
    <property type="match status" value="1"/>
</dbReference>
<keyword evidence="6" id="KW-0642">Proline metabolism</keyword>
<dbReference type="Gene3D" id="3.40.605.10">
    <property type="entry name" value="Aldehyde Dehydrogenase, Chain A, domain 1"/>
    <property type="match status" value="1"/>
</dbReference>
<dbReference type="FunFam" id="3.40.605.10:FF:000006">
    <property type="entry name" value="1-pyrroline-5-carboxylate dehydrogenase"/>
    <property type="match status" value="1"/>
</dbReference>
<dbReference type="InterPro" id="IPR050485">
    <property type="entry name" value="Proline_metab_enzyme"/>
</dbReference>
<evidence type="ECO:0000256" key="8">
    <source>
        <dbReference type="ARBA" id="ARBA00048142"/>
    </source>
</evidence>
<dbReference type="PROSITE" id="PS00070">
    <property type="entry name" value="ALDEHYDE_DEHYDR_CYS"/>
    <property type="match status" value="1"/>
</dbReference>
<dbReference type="STRING" id="1121409.SAMN02745124_04456"/>
<comment type="catalytic activity">
    <reaction evidence="8">
        <text>L-glutamate 5-semialdehyde + NAD(+) + H2O = L-glutamate + NADH + 2 H(+)</text>
        <dbReference type="Rhea" id="RHEA:30235"/>
        <dbReference type="ChEBI" id="CHEBI:15377"/>
        <dbReference type="ChEBI" id="CHEBI:15378"/>
        <dbReference type="ChEBI" id="CHEBI:29985"/>
        <dbReference type="ChEBI" id="CHEBI:57540"/>
        <dbReference type="ChEBI" id="CHEBI:57945"/>
        <dbReference type="ChEBI" id="CHEBI:58066"/>
        <dbReference type="EC" id="1.2.1.88"/>
    </reaction>
</comment>
<name>A0A1M5YUG0_9BACT</name>
<dbReference type="InterPro" id="IPR016162">
    <property type="entry name" value="Ald_DH_N"/>
</dbReference>
<dbReference type="GO" id="GO:0004657">
    <property type="term" value="F:proline dehydrogenase activity"/>
    <property type="evidence" value="ECO:0007669"/>
    <property type="project" value="UniProtKB-ARBA"/>
</dbReference>
<keyword evidence="4 10" id="KW-0560">Oxidoreductase</keyword>
<evidence type="ECO:0000259" key="11">
    <source>
        <dbReference type="Pfam" id="PF00171"/>
    </source>
</evidence>
<dbReference type="Proteomes" id="UP000184139">
    <property type="component" value="Unassembled WGS sequence"/>
</dbReference>
<keyword evidence="13" id="KW-1185">Reference proteome</keyword>
<sequence length="546" mass="60541">MHLINNAVIQVPEPVNEPVYDYAPESKEREMIKSALSELSEKQLDIPLIIGGKEVRTGKTGEVVMPHDHKHLMAIYHKAGPDEVRLAIDTALGVQKMWQSYRWEERCAIFLKAAELLSVKYRYKINAGSMLSTSKNVYQAEIDAACELIDFLRFNVYFAQQIYREQPVSSKGIWNFVQHRPLEGFVFAVTPFNFTAIAGNLPTAPAIMGNTVVWKPASSCVYNPYLFMRILEEAGLPPGVINFVPGSGASVGDICLTDPNLAGIHFTGSTAVFQKMWKIIGENIESYKSYPRIVGETGGKDFVFVHSSADPDQLVTALVRGAFEYQGQKCSAASRAYIPKSLWPQTSKKLKNEIGRIKMGATTDFRNFFNAVIDKNAFDTIKDFIDSARKSNDSEIIIGGGCDDSVGYFIEPTVILTENPVYRTMVEEIFGPVLTIYVYDDEEFEKTLELCDSSSAYGLTGAIFATDRAAVSTALAKLEHSAGNFYINDKPTGAVVGQQPFGGGRASGTNDKAGFYTNLMRWVSPRTVKESFVPPTAFDYPFMMDE</sequence>
<dbReference type="InterPro" id="IPR016163">
    <property type="entry name" value="Ald_DH_C"/>
</dbReference>
<dbReference type="PANTHER" id="PTHR42862:SF1">
    <property type="entry name" value="DELTA-1-PYRROLINE-5-CARBOXYLATE DEHYDROGENASE 2, ISOFORM A-RELATED"/>
    <property type="match status" value="1"/>
</dbReference>
<evidence type="ECO:0000256" key="10">
    <source>
        <dbReference type="RuleBase" id="RU003345"/>
    </source>
</evidence>
<evidence type="ECO:0000256" key="7">
    <source>
        <dbReference type="ARBA" id="ARBA00032259"/>
    </source>
</evidence>
<dbReference type="UniPathway" id="UPA00261">
    <property type="reaction ID" value="UER00374"/>
</dbReference>
<gene>
    <name evidence="12" type="ORF">SAMN02745124_04456</name>
</gene>
<feature type="domain" description="Aldehyde dehydrogenase" evidence="11">
    <location>
        <begin position="59"/>
        <end position="525"/>
    </location>
</feature>
<dbReference type="GO" id="GO:0003842">
    <property type="term" value="F:L-glutamate gamma-semialdehyde dehydrogenase activity"/>
    <property type="evidence" value="ECO:0007669"/>
    <property type="project" value="UniProtKB-EC"/>
</dbReference>
<dbReference type="PANTHER" id="PTHR42862">
    <property type="entry name" value="DELTA-1-PYRROLINE-5-CARBOXYLATE DEHYDROGENASE 1, ISOFORM A-RELATED"/>
    <property type="match status" value="1"/>
</dbReference>
<proteinExistence type="inferred from homology"/>
<evidence type="ECO:0000256" key="5">
    <source>
        <dbReference type="ARBA" id="ARBA00023027"/>
    </source>
</evidence>
<keyword evidence="5" id="KW-0520">NAD</keyword>
<evidence type="ECO:0000313" key="13">
    <source>
        <dbReference type="Proteomes" id="UP000184139"/>
    </source>
</evidence>
<dbReference type="Gene3D" id="3.40.309.10">
    <property type="entry name" value="Aldehyde Dehydrogenase, Chain A, domain 2"/>
    <property type="match status" value="1"/>
</dbReference>
<reference evidence="12 13" key="1">
    <citation type="submission" date="2016-11" db="EMBL/GenBank/DDBJ databases">
        <authorList>
            <person name="Jaros S."/>
            <person name="Januszkiewicz K."/>
            <person name="Wedrychowicz H."/>
        </authorList>
    </citation>
    <scope>NUCLEOTIDE SEQUENCE [LARGE SCALE GENOMIC DNA]</scope>
    <source>
        <strain evidence="12 13">DSM 9705</strain>
    </source>
</reference>
<dbReference type="EC" id="1.2.1.88" evidence="3"/>
<comment type="pathway">
    <text evidence="1">Amino-acid degradation; L-proline degradation into L-glutamate; L-glutamate from L-proline: step 2/2.</text>
</comment>
<dbReference type="InterPro" id="IPR029510">
    <property type="entry name" value="Ald_DH_CS_GLU"/>
</dbReference>
<organism evidence="12 13">
    <name type="scientific">Desulfofustis glycolicus DSM 9705</name>
    <dbReference type="NCBI Taxonomy" id="1121409"/>
    <lineage>
        <taxon>Bacteria</taxon>
        <taxon>Pseudomonadati</taxon>
        <taxon>Thermodesulfobacteriota</taxon>
        <taxon>Desulfobulbia</taxon>
        <taxon>Desulfobulbales</taxon>
        <taxon>Desulfocapsaceae</taxon>
        <taxon>Desulfofustis</taxon>
    </lineage>
</organism>
<dbReference type="RefSeq" id="WP_073379555.1">
    <property type="nucleotide sequence ID" value="NZ_FQXS01000064.1"/>
</dbReference>
<dbReference type="FunFam" id="3.40.309.10:FF:000005">
    <property type="entry name" value="1-pyrroline-5-carboxylate dehydrogenase 1"/>
    <property type="match status" value="1"/>
</dbReference>
<evidence type="ECO:0000256" key="2">
    <source>
        <dbReference type="ARBA" id="ARBA00009986"/>
    </source>
</evidence>
<evidence type="ECO:0000256" key="4">
    <source>
        <dbReference type="ARBA" id="ARBA00023002"/>
    </source>
</evidence>